<proteinExistence type="predicted"/>
<keyword evidence="2" id="KW-1185">Reference proteome</keyword>
<reference evidence="1" key="1">
    <citation type="submission" date="2023-03" db="EMBL/GenBank/DDBJ databases">
        <title>Chromosome-level genomes of two armyworms, Mythimna separata and Mythimna loreyi, provide insights into the biosynthesis and reception of sex pheromones.</title>
        <authorList>
            <person name="Zhao H."/>
        </authorList>
    </citation>
    <scope>NUCLEOTIDE SEQUENCE</scope>
    <source>
        <strain evidence="1">BeijingLab</strain>
    </source>
</reference>
<dbReference type="Proteomes" id="UP001231649">
    <property type="component" value="Chromosome 13"/>
</dbReference>
<organism evidence="1 2">
    <name type="scientific">Mythimna loreyi</name>
    <dbReference type="NCBI Taxonomy" id="667449"/>
    <lineage>
        <taxon>Eukaryota</taxon>
        <taxon>Metazoa</taxon>
        <taxon>Ecdysozoa</taxon>
        <taxon>Arthropoda</taxon>
        <taxon>Hexapoda</taxon>
        <taxon>Insecta</taxon>
        <taxon>Pterygota</taxon>
        <taxon>Neoptera</taxon>
        <taxon>Endopterygota</taxon>
        <taxon>Lepidoptera</taxon>
        <taxon>Glossata</taxon>
        <taxon>Ditrysia</taxon>
        <taxon>Noctuoidea</taxon>
        <taxon>Noctuidae</taxon>
        <taxon>Noctuinae</taxon>
        <taxon>Hadenini</taxon>
        <taxon>Mythimna</taxon>
    </lineage>
</organism>
<accession>A0ACC2QK97</accession>
<name>A0ACC2QK97_9NEOP</name>
<comment type="caution">
    <text evidence="1">The sequence shown here is derived from an EMBL/GenBank/DDBJ whole genome shotgun (WGS) entry which is preliminary data.</text>
</comment>
<evidence type="ECO:0000313" key="1">
    <source>
        <dbReference type="EMBL" id="KAJ8718627.1"/>
    </source>
</evidence>
<gene>
    <name evidence="1" type="ORF">PYW08_002864</name>
</gene>
<evidence type="ECO:0000313" key="2">
    <source>
        <dbReference type="Proteomes" id="UP001231649"/>
    </source>
</evidence>
<sequence>MNILNIILLSCSVAVTVAQKVDTSNDIIDGQRRNAGGYGLLRPGLQGGYNPGGYNPGGYNQGGFNQGGYNQGGYNQGYPTQGGYNQGYGGYNQGYGGYNQGYGGAGPGGYWQGYGGNQGIGQGYGGNPGLSRPGFGSYPTQGGYPGGYPAGYPGSTGGYGGGIGGYPSGYGQGYPGYGGSGNRPGRYPNRPDIDYSLPVYPETNYPGTRVSGNNKYRPFVERPLVTPYNVHTGKYYAGYEDRYRYSDKVRQYLGRNAGEIKMGEQKS</sequence>
<protein>
    <submittedName>
        <fullName evidence="1">Uncharacterized protein</fullName>
    </submittedName>
</protein>
<dbReference type="EMBL" id="CM056789">
    <property type="protein sequence ID" value="KAJ8718627.1"/>
    <property type="molecule type" value="Genomic_DNA"/>
</dbReference>